<feature type="transmembrane region" description="Helical" evidence="1">
    <location>
        <begin position="136"/>
        <end position="163"/>
    </location>
</feature>
<dbReference type="GO" id="GO:0016020">
    <property type="term" value="C:membrane"/>
    <property type="evidence" value="ECO:0007669"/>
    <property type="project" value="InterPro"/>
</dbReference>
<feature type="transmembrane region" description="Helical" evidence="1">
    <location>
        <begin position="69"/>
        <end position="88"/>
    </location>
</feature>
<feature type="transmembrane region" description="Helical" evidence="1">
    <location>
        <begin position="273"/>
        <end position="297"/>
    </location>
</feature>
<dbReference type="Gene3D" id="1.10.1450.10">
    <property type="entry name" value="Tetraspanin"/>
    <property type="match status" value="1"/>
</dbReference>
<name>A0AAF5PKQ8_WUCBA</name>
<feature type="transmembrane region" description="Helical" evidence="1">
    <location>
        <begin position="43"/>
        <end position="63"/>
    </location>
</feature>
<evidence type="ECO:0000313" key="2">
    <source>
        <dbReference type="Proteomes" id="UP000093561"/>
    </source>
</evidence>
<sequence>MKCFPEPRISDHSQEHYEIPFKFCQNKEDSSLRKSLRNGKCPGKLFCLIIFFTITCRILPFVFKKCIAVILISLNFAISYVQPASLIYTVAEPTFSAQILIKCLGSFTYVFYEMEIILISVHLISLLTFIAKEYVFYGISIAVDFAFSFLSLLFYLLFVAIGLNSSEVSSTLIAGIATLLKGDDDPQKFMHTVDDIQRSMQCCGFAGNHTEWMQKRIIHYYDPIEDELKIMLDQAMHQQGCFNKLSTNIYIWLMDSIGIALVVKLMLSVLQEVIFAYVAIGITKANSAYYIIILITYDCSHTHGHSWKKSSYQRALLIPSKISLS</sequence>
<reference evidence="2" key="2">
    <citation type="journal article" date="2016" name="Mol. Ecol.">
        <title>Population genomics of the filarial nematode parasite Wuchereria bancrofti from mosquitoes.</title>
        <authorList>
            <person name="Small S.T."/>
            <person name="Reimer L.J."/>
            <person name="Tisch D.J."/>
            <person name="King C.L."/>
            <person name="Christensen B.M."/>
            <person name="Siba P.M."/>
            <person name="Kazura J.W."/>
            <person name="Serre D."/>
            <person name="Zimmerman P.A."/>
        </authorList>
    </citation>
    <scope>NUCLEOTIDE SEQUENCE</scope>
    <source>
        <strain evidence="2">pt0022</strain>
    </source>
</reference>
<evidence type="ECO:0000256" key="1">
    <source>
        <dbReference type="SAM" id="Phobius"/>
    </source>
</evidence>
<dbReference type="WBParaSite" id="mrna-Wban_02073">
    <property type="protein sequence ID" value="mrna-Wban_02073"/>
    <property type="gene ID" value="Wban_02073"/>
</dbReference>
<feature type="transmembrane region" description="Helical" evidence="1">
    <location>
        <begin position="249"/>
        <end position="267"/>
    </location>
</feature>
<feature type="transmembrane region" description="Helical" evidence="1">
    <location>
        <begin position="109"/>
        <end position="130"/>
    </location>
</feature>
<keyword evidence="1" id="KW-0472">Membrane</keyword>
<reference evidence="2" key="1">
    <citation type="submission" date="2015-03" db="EMBL/GenBank/DDBJ databases">
        <title>Wuchereria bancrofti Genome Sequencing Papua New Guinea Strain.</title>
        <authorList>
            <person name="Small S.T."/>
            <person name="Serre D."/>
            <person name="Zimmerman P.A."/>
        </authorList>
    </citation>
    <scope>NUCLEOTIDE SEQUENCE [LARGE SCALE GENOMIC DNA]</scope>
    <source>
        <strain evidence="2">pt0022</strain>
    </source>
</reference>
<reference evidence="3" key="3">
    <citation type="submission" date="2024-02" db="UniProtKB">
        <authorList>
            <consortium name="WormBaseParasite"/>
        </authorList>
    </citation>
    <scope>IDENTIFICATION</scope>
    <source>
        <strain evidence="3">pt0022</strain>
    </source>
</reference>
<dbReference type="AlphaFoldDB" id="A0AAF5PKQ8"/>
<dbReference type="InterPro" id="IPR008952">
    <property type="entry name" value="Tetraspanin_EC2_sf"/>
</dbReference>
<organism evidence="2 3">
    <name type="scientific">Wuchereria bancrofti</name>
    <dbReference type="NCBI Taxonomy" id="6293"/>
    <lineage>
        <taxon>Eukaryota</taxon>
        <taxon>Metazoa</taxon>
        <taxon>Ecdysozoa</taxon>
        <taxon>Nematoda</taxon>
        <taxon>Chromadorea</taxon>
        <taxon>Rhabditida</taxon>
        <taxon>Spirurina</taxon>
        <taxon>Spiruromorpha</taxon>
        <taxon>Filarioidea</taxon>
        <taxon>Onchocercidae</taxon>
        <taxon>Wuchereria</taxon>
    </lineage>
</organism>
<keyword evidence="1" id="KW-1133">Transmembrane helix</keyword>
<protein>
    <recommendedName>
        <fullName evidence="4">Tetraspanin</fullName>
    </recommendedName>
</protein>
<keyword evidence="1" id="KW-0812">Transmembrane</keyword>
<dbReference type="SUPFAM" id="SSF48652">
    <property type="entry name" value="Tetraspanin"/>
    <property type="match status" value="1"/>
</dbReference>
<accession>A0AAF5PKQ8</accession>
<proteinExistence type="predicted"/>
<evidence type="ECO:0000313" key="3">
    <source>
        <dbReference type="WBParaSite" id="mrna-Wban_02073"/>
    </source>
</evidence>
<dbReference type="Proteomes" id="UP000093561">
    <property type="component" value="Unassembled WGS sequence"/>
</dbReference>
<evidence type="ECO:0008006" key="4">
    <source>
        <dbReference type="Google" id="ProtNLM"/>
    </source>
</evidence>